<reference evidence="3" key="1">
    <citation type="submission" date="2002-06" db="EMBL/GenBank/DDBJ databases">
        <title>The putative napD napA operon of Bradyrhizobium japonicum 110spc4.</title>
        <authorList>
            <person name="Mueller P."/>
        </authorList>
    </citation>
    <scope>NUCLEOTIDE SEQUENCE</scope>
    <source>
        <strain evidence="3">110spc4</strain>
    </source>
</reference>
<dbReference type="InterPro" id="IPR050623">
    <property type="entry name" value="Glucan_succinyl_AcylTrfase"/>
</dbReference>
<keyword evidence="1" id="KW-0472">Membrane</keyword>
<feature type="transmembrane region" description="Helical" evidence="1">
    <location>
        <begin position="99"/>
        <end position="123"/>
    </location>
</feature>
<keyword evidence="1" id="KW-1133">Transmembrane helix</keyword>
<sequence>MSPSTAATPTSERLHALDALRGGALLLGIVLHAAMSFVPATPRFWFIQDTHPSLLLGLLTFTIHVFGMTAFFPMAGFFARMSFHRGGVGALSGTGCSEIGLPLVIGWPIVFTPMALVVIWAPAFPMAVRTPGARGWPPVLPNFPLAHLWFLYVLLELYVAMLLLRGAIVRLDAPARCEGSSAASSQGSCEIHWLRWILAIPIGIAFCLDQRWINVMGVRTPDQSLITNAQAWIGFGTASASAGCCIGQVDLLRLLERRWLPQLLLAVGLILISFVLSGVMLSAPGAPKLPVTFATLRLVSATLYAPAIWISTFAVLGLAVRFMSGFSPTWRYLADASYWLYLIHMPIVMALQVAVSQLDWSAPIKFAIILAVALPPMLASYHLLVRFTFIGVVLNGRRAPREAAHVVAVEAPPRNNAGCVEGTVLRTAELLLRRQRRPAH</sequence>
<feature type="transmembrane region" description="Helical" evidence="1">
    <location>
        <begin position="23"/>
        <end position="42"/>
    </location>
</feature>
<accession>Q93PR3</accession>
<reference evidence="3" key="2">
    <citation type="journal article" date="2003" name="Microbiology">
        <title>The Bradyrhizobium japonicum napEDABC genes encoding the periplasmic nitrate reductase are essential for nitrate respiration.</title>
        <authorList>
            <person name="Delgado M."/>
            <person name="Bonnard N."/>
            <person name="Tresierra-Ayala A."/>
            <person name="Bedmar E.J."/>
            <person name="Muller P."/>
        </authorList>
    </citation>
    <scope>NUCLEOTIDE SEQUENCE</scope>
    <source>
        <strain evidence="3">110spc4</strain>
    </source>
</reference>
<proteinExistence type="predicted"/>
<feature type="transmembrane region" description="Helical" evidence="1">
    <location>
        <begin position="367"/>
        <end position="394"/>
    </location>
</feature>
<feature type="transmembrane region" description="Helical" evidence="1">
    <location>
        <begin position="143"/>
        <end position="164"/>
    </location>
</feature>
<organism evidence="3">
    <name type="scientific">Bradyrhizobium japonicum</name>
    <dbReference type="NCBI Taxonomy" id="375"/>
    <lineage>
        <taxon>Bacteria</taxon>
        <taxon>Pseudomonadati</taxon>
        <taxon>Pseudomonadota</taxon>
        <taxon>Alphaproteobacteria</taxon>
        <taxon>Hyphomicrobiales</taxon>
        <taxon>Nitrobacteraceae</taxon>
        <taxon>Bradyrhizobium</taxon>
    </lineage>
</organism>
<dbReference type="PANTHER" id="PTHR36927:SF1">
    <property type="entry name" value="MDO-LIKE PROTEIN"/>
    <property type="match status" value="1"/>
</dbReference>
<evidence type="ECO:0000256" key="1">
    <source>
        <dbReference type="SAM" id="Phobius"/>
    </source>
</evidence>
<dbReference type="EMBL" id="AF314590">
    <property type="protein sequence ID" value="AAK72699.1"/>
    <property type="molecule type" value="Genomic_DNA"/>
</dbReference>
<dbReference type="InterPro" id="IPR002656">
    <property type="entry name" value="Acyl_transf_3_dom"/>
</dbReference>
<dbReference type="GO" id="GO:0016747">
    <property type="term" value="F:acyltransferase activity, transferring groups other than amino-acyl groups"/>
    <property type="evidence" value="ECO:0007669"/>
    <property type="project" value="InterPro"/>
</dbReference>
<name>Q93PR3_BRAJP</name>
<keyword evidence="1" id="KW-0812">Transmembrane</keyword>
<protein>
    <submittedName>
        <fullName evidence="3">MDO-like protein</fullName>
    </submittedName>
</protein>
<feature type="transmembrane region" description="Helical" evidence="1">
    <location>
        <begin position="54"/>
        <end position="78"/>
    </location>
</feature>
<feature type="transmembrane region" description="Helical" evidence="1">
    <location>
        <begin position="263"/>
        <end position="283"/>
    </location>
</feature>
<feature type="transmembrane region" description="Helical" evidence="1">
    <location>
        <begin position="303"/>
        <end position="324"/>
    </location>
</feature>
<feature type="transmembrane region" description="Helical" evidence="1">
    <location>
        <begin position="336"/>
        <end position="355"/>
    </location>
</feature>
<feature type="domain" description="Acyltransferase 3" evidence="2">
    <location>
        <begin position="15"/>
        <end position="376"/>
    </location>
</feature>
<evidence type="ECO:0000259" key="2">
    <source>
        <dbReference type="Pfam" id="PF01757"/>
    </source>
</evidence>
<dbReference type="PANTHER" id="PTHR36927">
    <property type="entry name" value="BLR4337 PROTEIN"/>
    <property type="match status" value="1"/>
</dbReference>
<dbReference type="AlphaFoldDB" id="Q93PR3"/>
<dbReference type="Pfam" id="PF01757">
    <property type="entry name" value="Acyl_transf_3"/>
    <property type="match status" value="1"/>
</dbReference>
<evidence type="ECO:0000313" key="3">
    <source>
        <dbReference type="EMBL" id="AAK72699.1"/>
    </source>
</evidence>